<evidence type="ECO:0000256" key="1">
    <source>
        <dbReference type="SAM" id="Coils"/>
    </source>
</evidence>
<evidence type="ECO:0000313" key="2">
    <source>
        <dbReference type="EMBL" id="DAF52452.1"/>
    </source>
</evidence>
<organism evidence="2">
    <name type="scientific">Siphoviridae sp. cteZR38</name>
    <dbReference type="NCBI Taxonomy" id="2827906"/>
    <lineage>
        <taxon>Viruses</taxon>
        <taxon>Duplodnaviria</taxon>
        <taxon>Heunggongvirae</taxon>
        <taxon>Uroviricota</taxon>
        <taxon>Caudoviricetes</taxon>
    </lineage>
</organism>
<protein>
    <submittedName>
        <fullName evidence="2">Kinesin heavy chain,Microtubule-associated protein RP/EB, coiled-coil, MOTOR PROTEIN</fullName>
    </submittedName>
</protein>
<keyword evidence="1" id="KW-0175">Coiled coil</keyword>
<dbReference type="EMBL" id="BK032636">
    <property type="protein sequence ID" value="DAF52452.1"/>
    <property type="molecule type" value="Genomic_DNA"/>
</dbReference>
<sequence>MKSVDFPETVSAKVTSRCKKLLEKHNISVRSAVEVGLNTLLSSKGRLEFEIMELDKEIREVKLDLIALEMERDQLLGKLEGLHSSEEPVEIHMCKQVYKCKQM</sequence>
<name>A0A8S5SN08_9CAUD</name>
<feature type="coiled-coil region" evidence="1">
    <location>
        <begin position="44"/>
        <end position="78"/>
    </location>
</feature>
<accession>A0A8S5SN08</accession>
<proteinExistence type="predicted"/>
<reference evidence="2" key="1">
    <citation type="journal article" date="2021" name="Proc. Natl. Acad. Sci. U.S.A.">
        <title>A Catalog of Tens of Thousands of Viruses from Human Metagenomes Reveals Hidden Associations with Chronic Diseases.</title>
        <authorList>
            <person name="Tisza M.J."/>
            <person name="Buck C.B."/>
        </authorList>
    </citation>
    <scope>NUCLEOTIDE SEQUENCE</scope>
    <source>
        <strain evidence="2">CteZR38</strain>
    </source>
</reference>